<organism evidence="1 2">
    <name type="scientific">Ectobacillus antri</name>
    <dbReference type="NCBI Taxonomy" id="2486280"/>
    <lineage>
        <taxon>Bacteria</taxon>
        <taxon>Bacillati</taxon>
        <taxon>Bacillota</taxon>
        <taxon>Bacilli</taxon>
        <taxon>Bacillales</taxon>
        <taxon>Bacillaceae</taxon>
        <taxon>Ectobacillus</taxon>
    </lineage>
</organism>
<dbReference type="SUPFAM" id="SSF56801">
    <property type="entry name" value="Acetyl-CoA synthetase-like"/>
    <property type="match status" value="1"/>
</dbReference>
<protein>
    <submittedName>
        <fullName evidence="1">Phenylacetate--CoA ligase family protein</fullName>
    </submittedName>
</protein>
<proteinExistence type="predicted"/>
<sequence>MNSVQEWMTYTYQHAKGWRNRFDACGVTPVDFVHERDLCKLPVLKKEDLPQLQKEAAFAQLTAVPLQEIARVFMSPGPIYEPQGKEEDYWGFAKALGVAHFGEGDLVMNTFSYHLSPAGFMFDGALRKLGCTVIPAGVGNIELQLQIMQELPVNGYVGTPSYLIKLLSEAEARGYHHVAPSKAFFTAERITQEMRHYLNEKQVHYREGYGTAELGCIAYEDGGDGLKVDESIIVHICDSDGNPIWDDRVGEVVVTRFHQTYPLIRFGTGDLSRWASPGRLAGVLGRTNDMVKIKGMFVHYKQLETLLTECEDVTYFQVEVCNEHMQDVLKVYVEWNDTAQPDVLQTIIKDTIRVTPLIITKSINREEARFIDKRIYSNV</sequence>
<reference evidence="1 2" key="1">
    <citation type="submission" date="2023-04" db="EMBL/GenBank/DDBJ databases">
        <title>Ectobacillus antri isolated from activated sludge.</title>
        <authorList>
            <person name="Yan P."/>
            <person name="Liu X."/>
        </authorList>
    </citation>
    <scope>NUCLEOTIDE SEQUENCE [LARGE SCALE GENOMIC DNA]</scope>
    <source>
        <strain evidence="1 2">C18H</strain>
    </source>
</reference>
<dbReference type="PANTHER" id="PTHR43845:SF1">
    <property type="entry name" value="BLR5969 PROTEIN"/>
    <property type="match status" value="1"/>
</dbReference>
<name>A0ABT6H318_9BACI</name>
<dbReference type="Gene3D" id="3.30.300.30">
    <property type="match status" value="1"/>
</dbReference>
<evidence type="ECO:0000313" key="1">
    <source>
        <dbReference type="EMBL" id="MDG5753794.1"/>
    </source>
</evidence>
<evidence type="ECO:0000313" key="2">
    <source>
        <dbReference type="Proteomes" id="UP001218246"/>
    </source>
</evidence>
<dbReference type="GO" id="GO:0016874">
    <property type="term" value="F:ligase activity"/>
    <property type="evidence" value="ECO:0007669"/>
    <property type="project" value="UniProtKB-KW"/>
</dbReference>
<dbReference type="InterPro" id="IPR045851">
    <property type="entry name" value="AMP-bd_C_sf"/>
</dbReference>
<comment type="caution">
    <text evidence="1">The sequence shown here is derived from an EMBL/GenBank/DDBJ whole genome shotgun (WGS) entry which is preliminary data.</text>
</comment>
<keyword evidence="2" id="KW-1185">Reference proteome</keyword>
<dbReference type="Proteomes" id="UP001218246">
    <property type="component" value="Unassembled WGS sequence"/>
</dbReference>
<dbReference type="RefSeq" id="WP_124562821.1">
    <property type="nucleotide sequence ID" value="NZ_JARRRY010000009.1"/>
</dbReference>
<dbReference type="EMBL" id="JARULN010000004">
    <property type="protein sequence ID" value="MDG5753794.1"/>
    <property type="molecule type" value="Genomic_DNA"/>
</dbReference>
<keyword evidence="1" id="KW-0436">Ligase</keyword>
<dbReference type="InterPro" id="IPR042099">
    <property type="entry name" value="ANL_N_sf"/>
</dbReference>
<accession>A0ABT6H318</accession>
<dbReference type="Gene3D" id="3.40.50.12780">
    <property type="entry name" value="N-terminal domain of ligase-like"/>
    <property type="match status" value="1"/>
</dbReference>
<gene>
    <name evidence="1" type="ORF">P6P90_07385</name>
</gene>
<dbReference type="PANTHER" id="PTHR43845">
    <property type="entry name" value="BLR5969 PROTEIN"/>
    <property type="match status" value="1"/>
</dbReference>